<dbReference type="EMBL" id="JAPDPJ010000027">
    <property type="protein sequence ID" value="MCW3787282.1"/>
    <property type="molecule type" value="Genomic_DNA"/>
</dbReference>
<dbReference type="SUPFAM" id="SSF53474">
    <property type="entry name" value="alpha/beta-Hydrolases"/>
    <property type="match status" value="1"/>
</dbReference>
<dbReference type="GO" id="GO:0016787">
    <property type="term" value="F:hydrolase activity"/>
    <property type="evidence" value="ECO:0007669"/>
    <property type="project" value="UniProtKB-KW"/>
</dbReference>
<dbReference type="Proteomes" id="UP001209229">
    <property type="component" value="Unassembled WGS sequence"/>
</dbReference>
<dbReference type="Pfam" id="PF00756">
    <property type="entry name" value="Esterase"/>
    <property type="match status" value="1"/>
</dbReference>
<dbReference type="Gene3D" id="3.40.50.1820">
    <property type="entry name" value="alpha/beta hydrolase"/>
    <property type="match status" value="1"/>
</dbReference>
<dbReference type="SUPFAM" id="SSF81296">
    <property type="entry name" value="E set domains"/>
    <property type="match status" value="1"/>
</dbReference>
<dbReference type="InterPro" id="IPR014756">
    <property type="entry name" value="Ig_E-set"/>
</dbReference>
<comment type="caution">
    <text evidence="2">The sequence shown here is derived from an EMBL/GenBank/DDBJ whole genome shotgun (WGS) entry which is preliminary data.</text>
</comment>
<dbReference type="Gene3D" id="2.60.40.10">
    <property type="entry name" value="Immunoglobulins"/>
    <property type="match status" value="1"/>
</dbReference>
<dbReference type="CDD" id="cd11294">
    <property type="entry name" value="E_set_Esterase_like_N"/>
    <property type="match status" value="1"/>
</dbReference>
<proteinExistence type="predicted"/>
<dbReference type="InterPro" id="IPR050583">
    <property type="entry name" value="Mycobacterial_A85_antigen"/>
</dbReference>
<feature type="chain" id="PRO_5041959975" evidence="1">
    <location>
        <begin position="20"/>
        <end position="391"/>
    </location>
</feature>
<keyword evidence="1" id="KW-0732">Signal</keyword>
<evidence type="ECO:0000313" key="3">
    <source>
        <dbReference type="Proteomes" id="UP001209229"/>
    </source>
</evidence>
<name>A0AAE3M4Y5_9BACT</name>
<feature type="signal peptide" evidence="1">
    <location>
        <begin position="1"/>
        <end position="19"/>
    </location>
</feature>
<dbReference type="PANTHER" id="PTHR48098">
    <property type="entry name" value="ENTEROCHELIN ESTERASE-RELATED"/>
    <property type="match status" value="1"/>
</dbReference>
<accession>A0AAE3M4Y5</accession>
<sequence length="391" mass="44264">MKRVIILLITGLFYFSLHAQQDIFQPKGIESPVVNADHTVTFRIKAPGADKVLVTGNLNSEKAFANISYEMQKGDNGVWSFTTQVLPSELYRYHFEVDSVRTIDPGNAHVIRDVANISNIFIIEDGTADLYKVQQVPHGTVSFRWYESKGNDKNRRLTVYTPAGYENNKDKYPVLYLLHGVGGDEEAWLGTGRSAQIFDNLISQGKMVPAIVVMTNGNVVQEAAPGKGSNGLERPNFMLPHTMDGKFEETFQDVMDFVESNYRTINKKEGRAIAGLSMGGYHTAYISMNYPNKFDYIGLFSAAIGVRPGPTPPSYIYKDVDQKLTQQKENGFKLYWIGIGSDDVLIYKGMQNFRKNLDEKGFKYEYLETEGGHTWNNWRNYLSVFSQKLFK</sequence>
<dbReference type="InterPro" id="IPR000801">
    <property type="entry name" value="Esterase-like"/>
</dbReference>
<reference evidence="2" key="1">
    <citation type="submission" date="2022-10" db="EMBL/GenBank/DDBJ databases">
        <authorList>
            <person name="Yu W.X."/>
        </authorList>
    </citation>
    <scope>NUCLEOTIDE SEQUENCE</scope>
    <source>
        <strain evidence="2">AAT</strain>
    </source>
</reference>
<keyword evidence="3" id="KW-1185">Reference proteome</keyword>
<evidence type="ECO:0000256" key="1">
    <source>
        <dbReference type="SAM" id="SignalP"/>
    </source>
</evidence>
<protein>
    <submittedName>
        <fullName evidence="2">Alpha/beta hydrolase-fold protein</fullName>
    </submittedName>
</protein>
<keyword evidence="2" id="KW-0378">Hydrolase</keyword>
<dbReference type="RefSeq" id="WP_301190847.1">
    <property type="nucleotide sequence ID" value="NZ_JAPDPJ010000027.1"/>
</dbReference>
<organism evidence="2 3">
    <name type="scientific">Plebeiibacterium sediminum</name>
    <dbReference type="NCBI Taxonomy" id="2992112"/>
    <lineage>
        <taxon>Bacteria</taxon>
        <taxon>Pseudomonadati</taxon>
        <taxon>Bacteroidota</taxon>
        <taxon>Bacteroidia</taxon>
        <taxon>Marinilabiliales</taxon>
        <taxon>Marinilabiliaceae</taxon>
        <taxon>Plebeiibacterium</taxon>
    </lineage>
</organism>
<dbReference type="AlphaFoldDB" id="A0AAE3M4Y5"/>
<evidence type="ECO:0000313" key="2">
    <source>
        <dbReference type="EMBL" id="MCW3787282.1"/>
    </source>
</evidence>
<gene>
    <name evidence="2" type="ORF">OM075_12445</name>
</gene>
<dbReference type="InterPro" id="IPR029058">
    <property type="entry name" value="AB_hydrolase_fold"/>
</dbReference>
<dbReference type="InterPro" id="IPR013783">
    <property type="entry name" value="Ig-like_fold"/>
</dbReference>